<dbReference type="STRING" id="70448.A0A090M2T3"/>
<feature type="region of interest" description="Disordered" evidence="18">
    <location>
        <begin position="1"/>
        <end position="49"/>
    </location>
</feature>
<dbReference type="InterPro" id="IPR031595">
    <property type="entry name" value="PRORP_C"/>
</dbReference>
<keyword evidence="13" id="KW-0809">Transit peptide</keyword>
<feature type="domain" description="PROP1-like PPR" evidence="20">
    <location>
        <begin position="48"/>
        <end position="251"/>
    </location>
</feature>
<dbReference type="InterPro" id="IPR011990">
    <property type="entry name" value="TPR-like_helical_dom_sf"/>
</dbReference>
<dbReference type="Pfam" id="PF17177">
    <property type="entry name" value="PPR_long"/>
    <property type="match status" value="1"/>
</dbReference>
<dbReference type="InterPro" id="IPR033495">
    <property type="entry name" value="MRPP3_PIN_dom"/>
</dbReference>
<evidence type="ECO:0000256" key="10">
    <source>
        <dbReference type="ARBA" id="ARBA00022801"/>
    </source>
</evidence>
<proteinExistence type="inferred from homology"/>
<feature type="repeat" description="PPR" evidence="17">
    <location>
        <begin position="169"/>
        <end position="203"/>
    </location>
</feature>
<evidence type="ECO:0000256" key="14">
    <source>
        <dbReference type="ARBA" id="ARBA00023128"/>
    </source>
</evidence>
<evidence type="ECO:0000256" key="11">
    <source>
        <dbReference type="ARBA" id="ARBA00022833"/>
    </source>
</evidence>
<dbReference type="PROSITE" id="PS51375">
    <property type="entry name" value="PPR"/>
    <property type="match status" value="1"/>
</dbReference>
<dbReference type="Gene3D" id="3.40.50.11980">
    <property type="match status" value="1"/>
</dbReference>
<keyword evidence="8" id="KW-0479">Metal-binding</keyword>
<evidence type="ECO:0000256" key="6">
    <source>
        <dbReference type="ARBA" id="ARBA00022694"/>
    </source>
</evidence>
<dbReference type="InterPro" id="IPR002885">
    <property type="entry name" value="PPR_rpt"/>
</dbReference>
<accession>A0A090M2T3</accession>
<dbReference type="InParanoid" id="A0A090M2T3"/>
<name>A0A090M2T3_OSTTA</name>
<comment type="subcellular location">
    <subcellularLocation>
        <location evidence="3">Mitochondrion</location>
    </subcellularLocation>
</comment>
<keyword evidence="10" id="KW-0378">Hydrolase</keyword>
<dbReference type="PANTHER" id="PTHR13547:SF1">
    <property type="entry name" value="MITOCHONDRIAL RIBONUCLEASE P CATALYTIC SUBUNIT"/>
    <property type="match status" value="1"/>
</dbReference>
<evidence type="ECO:0000256" key="9">
    <source>
        <dbReference type="ARBA" id="ARBA00022737"/>
    </source>
</evidence>
<reference evidence="22" key="1">
    <citation type="journal article" date="2006" name="Proc. Natl. Acad. Sci. U.S.A.">
        <title>Genome analysis of the smallest free-living eukaryote Ostreococcus tauri unveils many unique features.</title>
        <authorList>
            <person name="Derelle E."/>
            <person name="Ferraz C."/>
            <person name="Rombauts S."/>
            <person name="Rouze P."/>
            <person name="Worden A.Z."/>
            <person name="Robbens S."/>
            <person name="Partensky F."/>
            <person name="Degroeve S."/>
            <person name="Echeynie S."/>
            <person name="Cooke R."/>
            <person name="Saeys Y."/>
            <person name="Wuyts J."/>
            <person name="Jabbari K."/>
            <person name="Bowler C."/>
            <person name="Panaud O."/>
            <person name="Piegu B."/>
            <person name="Ball S.G."/>
            <person name="Ral J.-P."/>
            <person name="Bouget F.-Y."/>
            <person name="Piganeau G."/>
            <person name="De Baets B."/>
            <person name="Picard A."/>
            <person name="Delseny M."/>
            <person name="Demaille J."/>
            <person name="Van de Peer Y."/>
            <person name="Moreau H."/>
        </authorList>
    </citation>
    <scope>NUCLEOTIDE SEQUENCE [LARGE SCALE GENOMIC DNA]</scope>
    <source>
        <strain evidence="22">OTTH 0595 / CCAP 157/2 / RCC745</strain>
    </source>
</reference>
<evidence type="ECO:0000313" key="21">
    <source>
        <dbReference type="EMBL" id="CEF96832.1"/>
    </source>
</evidence>
<dbReference type="GO" id="GO:0004526">
    <property type="term" value="F:ribonuclease P activity"/>
    <property type="evidence" value="ECO:0007669"/>
    <property type="project" value="UniProtKB-EC"/>
</dbReference>
<dbReference type="GO" id="GO:0001682">
    <property type="term" value="P:tRNA 5'-leader removal"/>
    <property type="evidence" value="ECO:0007669"/>
    <property type="project" value="TreeGrafter"/>
</dbReference>
<keyword evidence="11" id="KW-0862">Zinc</keyword>
<keyword evidence="6" id="KW-0819">tRNA processing</keyword>
<keyword evidence="22" id="KW-1185">Reference proteome</keyword>
<dbReference type="Gene3D" id="1.25.40.10">
    <property type="entry name" value="Tetratricopeptide repeat domain"/>
    <property type="match status" value="2"/>
</dbReference>
<organism evidence="21 22">
    <name type="scientific">Ostreococcus tauri</name>
    <name type="common">Marine green alga</name>
    <dbReference type="NCBI Taxonomy" id="70448"/>
    <lineage>
        <taxon>Eukaryota</taxon>
        <taxon>Viridiplantae</taxon>
        <taxon>Chlorophyta</taxon>
        <taxon>Mamiellophyceae</taxon>
        <taxon>Mamiellales</taxon>
        <taxon>Bathycoccaceae</taxon>
        <taxon>Ostreococcus</taxon>
    </lineage>
</organism>
<evidence type="ECO:0000256" key="3">
    <source>
        <dbReference type="ARBA" id="ARBA00004173"/>
    </source>
</evidence>
<dbReference type="KEGG" id="ota:OT_ostta01g05110"/>
<evidence type="ECO:0000256" key="17">
    <source>
        <dbReference type="PROSITE-ProRule" id="PRU00708"/>
    </source>
</evidence>
<keyword evidence="14" id="KW-0496">Mitochondrion</keyword>
<evidence type="ECO:0000256" key="12">
    <source>
        <dbReference type="ARBA" id="ARBA00022842"/>
    </source>
</evidence>
<comment type="similarity">
    <text evidence="4">Belongs to the PPR family. P subfamily.</text>
</comment>
<evidence type="ECO:0000256" key="13">
    <source>
        <dbReference type="ARBA" id="ARBA00022946"/>
    </source>
</evidence>
<dbReference type="Proteomes" id="UP000009170">
    <property type="component" value="Unassembled WGS sequence"/>
</dbReference>
<feature type="compositionally biased region" description="Basic and acidic residues" evidence="18">
    <location>
        <begin position="1"/>
        <end position="13"/>
    </location>
</feature>
<dbReference type="GO" id="GO:0005739">
    <property type="term" value="C:mitochondrion"/>
    <property type="evidence" value="ECO:0007669"/>
    <property type="project" value="UniProtKB-SubCell"/>
</dbReference>
<dbReference type="AlphaFoldDB" id="A0A090M2T3"/>
<evidence type="ECO:0000259" key="20">
    <source>
        <dbReference type="Pfam" id="PF17177"/>
    </source>
</evidence>
<comment type="catalytic activity">
    <reaction evidence="1">
        <text>Endonucleolytic cleavage of RNA, removing 5'-extranucleotides from tRNA precursor.</text>
        <dbReference type="EC" id="3.1.26.5"/>
    </reaction>
</comment>
<dbReference type="GeneID" id="9834658"/>
<evidence type="ECO:0000256" key="2">
    <source>
        <dbReference type="ARBA" id="ARBA00001946"/>
    </source>
</evidence>
<comment type="cofactor">
    <cofactor evidence="2">
        <name>Mg(2+)</name>
        <dbReference type="ChEBI" id="CHEBI:18420"/>
    </cofactor>
</comment>
<evidence type="ECO:0000256" key="18">
    <source>
        <dbReference type="SAM" id="MobiDB-lite"/>
    </source>
</evidence>
<reference evidence="21 22" key="2">
    <citation type="journal article" date="2014" name="BMC Genomics">
        <title>An improved genome of the model marine alga Ostreococcus tauri unfolds by assessing Illumina de novo assemblies.</title>
        <authorList>
            <person name="Blanc-Mathieu R."/>
            <person name="Verhelst B."/>
            <person name="Derelle E."/>
            <person name="Rombauts S."/>
            <person name="Bouget F.Y."/>
            <person name="Carre I."/>
            <person name="Chateau A."/>
            <person name="Eyre-Walker A."/>
            <person name="Grimsley N."/>
            <person name="Moreau H."/>
            <person name="Piegu B."/>
            <person name="Rivals E."/>
            <person name="Schackwitz W."/>
            <person name="Van de Peer Y."/>
            <person name="Piganeau G."/>
        </authorList>
    </citation>
    <scope>NUCLEOTIDE SEQUENCE [LARGE SCALE GENOMIC DNA]</scope>
    <source>
        <strain evidence="22">OTTH 0595 / CCAP 157/2 / RCC745</strain>
    </source>
</reference>
<evidence type="ECO:0000256" key="5">
    <source>
        <dbReference type="ARBA" id="ARBA00012179"/>
    </source>
</evidence>
<dbReference type="EC" id="3.1.26.5" evidence="5"/>
<protein>
    <recommendedName>
        <fullName evidence="15">Mitochondrial ribonuclease P catalytic subunit</fullName>
        <ecNumber evidence="5">3.1.26.5</ecNumber>
    </recommendedName>
    <alternativeName>
        <fullName evidence="16">Mitochondrial ribonuclease P protein 3</fullName>
    </alternativeName>
</protein>
<keyword evidence="9" id="KW-0677">Repeat</keyword>
<evidence type="ECO:0000256" key="8">
    <source>
        <dbReference type="ARBA" id="ARBA00022723"/>
    </source>
</evidence>
<dbReference type="Pfam" id="PF16953">
    <property type="entry name" value="PRORP"/>
    <property type="match status" value="1"/>
</dbReference>
<dbReference type="RefSeq" id="XP_003074561.2">
    <property type="nucleotide sequence ID" value="XM_003074514.2"/>
</dbReference>
<sequence>MPLDEETRRRLDADEPAQSARDASFKRKRGAERANGAAGKKRGGDPFGPAAVARRAIDAACQRDEFDAAWKTFEEAREKEGTYTLAPHSCNVLLHMCAGGSGAWTSGMASAECVRGDKAVEITSYMEKHGIAMNEMSYTALARVRAASGDVDGALEAAALCKEKKLTPKVRTYACALHACARGGDLRKMERVDAIMRGHGLLPTELEFMEMLKAYRIAEEFDAGFDMLRKMRTEIRCPSDEMCEELRVWFGAAPGWCVADEVSVDEAGTAVAVLVMDEKRIQIQLKAISLTEDERENLLSGIAKLACEREAISEFENFMNWLKGKKDGMNAVVDGANVGMYNQNFSTSGMNFNQVEKVLEKLRQNAREGDAPPMVFLHQRRVENGPARKPQNQERLAKWDSAGELFTTAHGSNDDWYWLYAAVHAGDKAVLVTNDECRDHVFQMLPAPKLFYRWKERHQVRFSFTTGEVDLEYPALFTTCMQEADDGSWWMFPQEDDGWLCACKQ</sequence>
<dbReference type="PANTHER" id="PTHR13547">
    <property type="match status" value="1"/>
</dbReference>
<evidence type="ECO:0000256" key="4">
    <source>
        <dbReference type="ARBA" id="ARBA00007626"/>
    </source>
</evidence>
<evidence type="ECO:0000256" key="1">
    <source>
        <dbReference type="ARBA" id="ARBA00000928"/>
    </source>
</evidence>
<evidence type="ECO:0000256" key="15">
    <source>
        <dbReference type="ARBA" id="ARBA00044536"/>
    </source>
</evidence>
<dbReference type="OrthoDB" id="46913at2759"/>
<feature type="domain" description="PRORP" evidence="19">
    <location>
        <begin position="282"/>
        <end position="491"/>
    </location>
</feature>
<dbReference type="EMBL" id="CAID01000001">
    <property type="protein sequence ID" value="CEF96832.1"/>
    <property type="molecule type" value="Genomic_DNA"/>
</dbReference>
<evidence type="ECO:0000259" key="19">
    <source>
        <dbReference type="Pfam" id="PF16953"/>
    </source>
</evidence>
<dbReference type="GO" id="GO:0046872">
    <property type="term" value="F:metal ion binding"/>
    <property type="evidence" value="ECO:0007669"/>
    <property type="project" value="UniProtKB-KW"/>
</dbReference>
<dbReference type="InterPro" id="IPR033443">
    <property type="entry name" value="PROP1-like_PPR_dom"/>
</dbReference>
<evidence type="ECO:0000256" key="16">
    <source>
        <dbReference type="ARBA" id="ARBA00044559"/>
    </source>
</evidence>
<dbReference type="CDD" id="cd18718">
    <property type="entry name" value="PIN_PRORP"/>
    <property type="match status" value="1"/>
</dbReference>
<evidence type="ECO:0000313" key="22">
    <source>
        <dbReference type="Proteomes" id="UP000009170"/>
    </source>
</evidence>
<comment type="caution">
    <text evidence="21">The sequence shown here is derived from an EMBL/GenBank/DDBJ whole genome shotgun (WGS) entry which is preliminary data.</text>
</comment>
<keyword evidence="12" id="KW-0460">Magnesium</keyword>
<gene>
    <name evidence="21" type="ORF">OT_ostta01g05110</name>
</gene>
<evidence type="ECO:0000256" key="7">
    <source>
        <dbReference type="ARBA" id="ARBA00022722"/>
    </source>
</evidence>
<dbReference type="FunCoup" id="A0A090M2T3">
    <property type="interactions" value="1844"/>
</dbReference>
<keyword evidence="7" id="KW-0540">Nuclease</keyword>
<dbReference type="SMR" id="A0A090M2T3"/>